<dbReference type="Proteomes" id="UP000590740">
    <property type="component" value="Unassembled WGS sequence"/>
</dbReference>
<evidence type="ECO:0008006" key="4">
    <source>
        <dbReference type="Google" id="ProtNLM"/>
    </source>
</evidence>
<reference evidence="2 3" key="1">
    <citation type="submission" date="2020-08" db="EMBL/GenBank/DDBJ databases">
        <title>Genomic Encyclopedia of Type Strains, Phase IV (KMG-IV): sequencing the most valuable type-strain genomes for metagenomic binning, comparative biology and taxonomic classification.</title>
        <authorList>
            <person name="Goeker M."/>
        </authorList>
    </citation>
    <scope>NUCLEOTIDE SEQUENCE [LARGE SCALE GENOMIC DNA]</scope>
    <source>
        <strain evidence="2 3">DSM 12252</strain>
    </source>
</reference>
<dbReference type="AlphaFoldDB" id="A0A7W7YB95"/>
<keyword evidence="1" id="KW-0732">Signal</keyword>
<accession>A0A7W7YB95</accession>
<comment type="caution">
    <text evidence="2">The sequence shown here is derived from an EMBL/GenBank/DDBJ whole genome shotgun (WGS) entry which is preliminary data.</text>
</comment>
<gene>
    <name evidence="2" type="ORF">HNQ65_002252</name>
</gene>
<evidence type="ECO:0000256" key="1">
    <source>
        <dbReference type="SAM" id="SignalP"/>
    </source>
</evidence>
<protein>
    <recommendedName>
        <fullName evidence="4">Peptidase C51 domain-containing protein</fullName>
    </recommendedName>
</protein>
<dbReference type="RefSeq" id="WP_221306127.1">
    <property type="nucleotide sequence ID" value="NZ_JACHIG010000004.1"/>
</dbReference>
<feature type="signal peptide" evidence="1">
    <location>
        <begin position="1"/>
        <end position="23"/>
    </location>
</feature>
<evidence type="ECO:0000313" key="3">
    <source>
        <dbReference type="Proteomes" id="UP000590740"/>
    </source>
</evidence>
<evidence type="ECO:0000313" key="2">
    <source>
        <dbReference type="EMBL" id="MBB5032670.1"/>
    </source>
</evidence>
<feature type="chain" id="PRO_5031533842" description="Peptidase C51 domain-containing protein" evidence="1">
    <location>
        <begin position="24"/>
        <end position="446"/>
    </location>
</feature>
<dbReference type="EMBL" id="JACHIG010000004">
    <property type="protein sequence ID" value="MBB5032670.1"/>
    <property type="molecule type" value="Genomic_DNA"/>
</dbReference>
<name>A0A7W7YB95_9BACT</name>
<organism evidence="2 3">
    <name type="scientific">Prosthecobacter vanneervenii</name>
    <dbReference type="NCBI Taxonomy" id="48466"/>
    <lineage>
        <taxon>Bacteria</taxon>
        <taxon>Pseudomonadati</taxon>
        <taxon>Verrucomicrobiota</taxon>
        <taxon>Verrucomicrobiia</taxon>
        <taxon>Verrucomicrobiales</taxon>
        <taxon>Verrucomicrobiaceae</taxon>
        <taxon>Prosthecobacter</taxon>
    </lineage>
</organism>
<proteinExistence type="predicted"/>
<sequence>MFAPPFQLCLFAAASLVLCAARAEDVSKPSATAPAASWQASAAEHAHLLSQVRWTPVAGTMPERNGGFFEKGKEYTGVPYSSVKADGRYIGFDINLRTFLAAVENPLSVLYTQSLAGKTANAASFYGTVCSSFTSYALQCAIPEVSRRHGPGVSKGVERVQPQTAQAAQVGDVIYTPHTTERDGSHVELVTAVTKDAQGRVTSVRVEESRPMTTKTTDRSPEAFEAHLKHRNKLLFRVTDLDAWRGGNRAESLQFPNYKLDATRPEINRTLLLDLGDWVPYQKGKPVKINVMDRDGLGVKALVIRRDGKVVEEVPVSGPGVVERTFKDCGDYTAHVLRPDGSASSACEFAVCDLELQLPEGSVSLAKEWRVQFKGENIPIAAVYLFNEEDSYGRHPIVLSEEERRAGSVSIPAGLLKKPGKVQVWLIGEHRLGRLKVRRDVQVGEK</sequence>
<keyword evidence="3" id="KW-1185">Reference proteome</keyword>